<reference evidence="1" key="1">
    <citation type="submission" date="2018-06" db="EMBL/GenBank/DDBJ databases">
        <authorList>
            <person name="Zhirakovskaya E."/>
        </authorList>
    </citation>
    <scope>NUCLEOTIDE SEQUENCE</scope>
</reference>
<proteinExistence type="predicted"/>
<organism evidence="1">
    <name type="scientific">hydrothermal vent metagenome</name>
    <dbReference type="NCBI Taxonomy" id="652676"/>
    <lineage>
        <taxon>unclassified sequences</taxon>
        <taxon>metagenomes</taxon>
        <taxon>ecological metagenomes</taxon>
    </lineage>
</organism>
<dbReference type="GO" id="GO:0015689">
    <property type="term" value="P:molybdate ion transport"/>
    <property type="evidence" value="ECO:0007669"/>
    <property type="project" value="TreeGrafter"/>
</dbReference>
<name>A0A3B1CUB6_9ZZZZ</name>
<protein>
    <submittedName>
        <fullName evidence="1">ABC transporter, substrate-binding protein (Cluster 6, sulfate/molybdate/tungstate/phosphate)</fullName>
    </submittedName>
</protein>
<gene>
    <name evidence="1" type="ORF">MNBD_NITROSPIRAE03-1318</name>
</gene>
<dbReference type="PANTHER" id="PTHR30632">
    <property type="entry name" value="MOLYBDATE-BINDING PERIPLASMIC PROTEIN"/>
    <property type="match status" value="1"/>
</dbReference>
<sequence>MAIIAIVMATLSKNEEYPEIPSTRRDDLHNLEIMEDARLVLFMAGNQYMVMEELLGAFQKKHPEVENIFYETLPPGLELRQILAGGALFQGRMITGRPDIYTSVTKDATEELAIRGLVDEYHIYLHNRIILMVPEGNPANIRNVGDLGRDDVRISQPGALEDITKYIVDMYEGAGGKALVRRIMEEKRAEGSTILTIVHHRETPLRLRKGTVDVGPVWATEAVHAKREGLGFEVVEVGERLDQRHRVNYYITRLRNAPNPQNAEKFLSYILSREAQRIYESYGFVPYAKV</sequence>
<dbReference type="SUPFAM" id="SSF53850">
    <property type="entry name" value="Periplasmic binding protein-like II"/>
    <property type="match status" value="1"/>
</dbReference>
<dbReference type="PANTHER" id="PTHR30632:SF0">
    <property type="entry name" value="SULFATE-BINDING PROTEIN"/>
    <property type="match status" value="1"/>
</dbReference>
<accession>A0A3B1CUB6</accession>
<dbReference type="InterPro" id="IPR050682">
    <property type="entry name" value="ModA/WtpA"/>
</dbReference>
<dbReference type="GO" id="GO:0030973">
    <property type="term" value="F:molybdate ion binding"/>
    <property type="evidence" value="ECO:0007669"/>
    <property type="project" value="TreeGrafter"/>
</dbReference>
<dbReference type="Pfam" id="PF13531">
    <property type="entry name" value="SBP_bac_11"/>
    <property type="match status" value="1"/>
</dbReference>
<dbReference type="EMBL" id="UOGI01000269">
    <property type="protein sequence ID" value="VAX34196.1"/>
    <property type="molecule type" value="Genomic_DNA"/>
</dbReference>
<dbReference type="AlphaFoldDB" id="A0A3B1CUB6"/>
<evidence type="ECO:0000313" key="1">
    <source>
        <dbReference type="EMBL" id="VAX34196.1"/>
    </source>
</evidence>
<dbReference type="Gene3D" id="3.40.190.10">
    <property type="entry name" value="Periplasmic binding protein-like II"/>
    <property type="match status" value="3"/>
</dbReference>